<dbReference type="SFLD" id="SFLDG01140">
    <property type="entry name" value="C2.B:_Phosphomannomutase_and_P"/>
    <property type="match status" value="1"/>
</dbReference>
<dbReference type="PROSITE" id="PS01229">
    <property type="entry name" value="COF_2"/>
    <property type="match status" value="1"/>
</dbReference>
<name>A0ABY9JWW4_9BACI</name>
<dbReference type="SFLD" id="SFLDS00003">
    <property type="entry name" value="Haloacid_Dehalogenase"/>
    <property type="match status" value="1"/>
</dbReference>
<dbReference type="InterPro" id="IPR023214">
    <property type="entry name" value="HAD_sf"/>
</dbReference>
<dbReference type="SUPFAM" id="SSF56784">
    <property type="entry name" value="HAD-like"/>
    <property type="match status" value="1"/>
</dbReference>
<proteinExistence type="predicted"/>
<dbReference type="NCBIfam" id="TIGR00099">
    <property type="entry name" value="Cof-subfamily"/>
    <property type="match status" value="1"/>
</dbReference>
<dbReference type="InterPro" id="IPR036412">
    <property type="entry name" value="HAD-like_sf"/>
</dbReference>
<organism evidence="1 2">
    <name type="scientific">Bacillus carboniphilus</name>
    <dbReference type="NCBI Taxonomy" id="86663"/>
    <lineage>
        <taxon>Bacteria</taxon>
        <taxon>Bacillati</taxon>
        <taxon>Bacillota</taxon>
        <taxon>Bacilli</taxon>
        <taxon>Bacillales</taxon>
        <taxon>Bacillaceae</taxon>
        <taxon>Bacillus</taxon>
    </lineage>
</organism>
<dbReference type="PANTHER" id="PTHR10000">
    <property type="entry name" value="PHOSPHOSERINE PHOSPHATASE"/>
    <property type="match status" value="1"/>
</dbReference>
<reference evidence="1 2" key="1">
    <citation type="submission" date="2023-06" db="EMBL/GenBank/DDBJ databases">
        <title>Five Gram-positive bacteria isolated from mangrove sediments in Shenzhen, Guangdong, China.</title>
        <authorList>
            <person name="Yu S."/>
            <person name="Zheng W."/>
            <person name="Huang Y."/>
        </authorList>
    </citation>
    <scope>NUCLEOTIDE SEQUENCE [LARGE SCALE GENOMIC DNA]</scope>
    <source>
        <strain evidence="1 2">SaN35-3</strain>
    </source>
</reference>
<dbReference type="NCBIfam" id="TIGR01484">
    <property type="entry name" value="HAD-SF-IIB"/>
    <property type="match status" value="1"/>
</dbReference>
<dbReference type="InterPro" id="IPR000150">
    <property type="entry name" value="Cof"/>
</dbReference>
<dbReference type="RefSeq" id="WP_226539709.1">
    <property type="nucleotide sequence ID" value="NZ_CP129013.1"/>
</dbReference>
<dbReference type="GO" id="GO:0016787">
    <property type="term" value="F:hydrolase activity"/>
    <property type="evidence" value="ECO:0007669"/>
    <property type="project" value="UniProtKB-KW"/>
</dbReference>
<gene>
    <name evidence="1" type="ORF">LC087_03600</name>
</gene>
<sequence length="258" mass="29702">MSEKVIFFDIDGTLLDHEKKIPNSTKYAIDKLKENGHYVAISTGRAPFMFKDIRSELGIDSFVSFNGQFVVFEGNIAYENPLSERKLESLRLYSEERNHPLVFMSHEDMKATVYDHKYIHESMGSLLFNHPEHLPHYHQSSSIYQTLLFCQDGEELEYRRDYQDFHIIRWHEYATDILPIGGSKAEGIKHLLERLKIPKEDVYAFGDGLNDLEMIEFVGNGVAMGNAVLELKNVADMVTKPVDEHGIEYGLKKLGLIE</sequence>
<keyword evidence="1" id="KW-0378">Hydrolase</keyword>
<accession>A0ABY9JWW4</accession>
<dbReference type="PANTHER" id="PTHR10000:SF25">
    <property type="entry name" value="PHOSPHATASE YKRA-RELATED"/>
    <property type="match status" value="1"/>
</dbReference>
<dbReference type="Gene3D" id="3.40.50.1000">
    <property type="entry name" value="HAD superfamily/HAD-like"/>
    <property type="match status" value="1"/>
</dbReference>
<protein>
    <submittedName>
        <fullName evidence="1">Cof-type HAD-IIB family hydrolase</fullName>
    </submittedName>
</protein>
<evidence type="ECO:0000313" key="1">
    <source>
        <dbReference type="EMBL" id="WLR43289.1"/>
    </source>
</evidence>
<dbReference type="SFLD" id="SFLDG01144">
    <property type="entry name" value="C2.B.4:_PGP_Like"/>
    <property type="match status" value="1"/>
</dbReference>
<dbReference type="Proteomes" id="UP001197974">
    <property type="component" value="Chromosome"/>
</dbReference>
<dbReference type="EMBL" id="CP129013">
    <property type="protein sequence ID" value="WLR43289.1"/>
    <property type="molecule type" value="Genomic_DNA"/>
</dbReference>
<keyword evidence="2" id="KW-1185">Reference proteome</keyword>
<dbReference type="CDD" id="cd07517">
    <property type="entry name" value="HAD_HPP"/>
    <property type="match status" value="1"/>
</dbReference>
<evidence type="ECO:0000313" key="2">
    <source>
        <dbReference type="Proteomes" id="UP001197974"/>
    </source>
</evidence>
<dbReference type="InterPro" id="IPR006379">
    <property type="entry name" value="HAD-SF_hydro_IIB"/>
</dbReference>
<dbReference type="Gene3D" id="3.30.1240.10">
    <property type="match status" value="1"/>
</dbReference>
<dbReference type="Pfam" id="PF08282">
    <property type="entry name" value="Hydrolase_3"/>
    <property type="match status" value="1"/>
</dbReference>